<protein>
    <submittedName>
        <fullName evidence="2">Putative diguanylate cyclase</fullName>
    </submittedName>
</protein>
<accession>A0A1H6F5J1</accession>
<keyword evidence="3" id="KW-1185">Reference proteome</keyword>
<dbReference type="InterPro" id="IPR013655">
    <property type="entry name" value="PAS_fold_3"/>
</dbReference>
<gene>
    <name evidence="2" type="ORF">MBHS_01291</name>
</gene>
<reference evidence="2 3" key="1">
    <citation type="submission" date="2016-10" db="EMBL/GenBank/DDBJ databases">
        <authorList>
            <person name="de Groot N.N."/>
        </authorList>
    </citation>
    <scope>NUCLEOTIDE SEQUENCE [LARGE SCALE GENOMIC DNA]</scope>
    <source>
        <strain evidence="2">MBHS1</strain>
    </source>
</reference>
<dbReference type="EMBL" id="FMSV02000254">
    <property type="protein sequence ID" value="SEH05438.1"/>
    <property type="molecule type" value="Genomic_DNA"/>
</dbReference>
<evidence type="ECO:0000313" key="3">
    <source>
        <dbReference type="Proteomes" id="UP000236724"/>
    </source>
</evidence>
<dbReference type="Gene3D" id="3.30.450.20">
    <property type="entry name" value="PAS domain"/>
    <property type="match status" value="1"/>
</dbReference>
<proteinExistence type="predicted"/>
<feature type="domain" description="PAS" evidence="1">
    <location>
        <begin position="27"/>
        <end position="76"/>
    </location>
</feature>
<dbReference type="SMART" id="SM00091">
    <property type="entry name" value="PAS"/>
    <property type="match status" value="1"/>
</dbReference>
<dbReference type="Proteomes" id="UP000236724">
    <property type="component" value="Unassembled WGS sequence"/>
</dbReference>
<organism evidence="2 3">
    <name type="scientific">Candidatus Venteria ishoeyi</name>
    <dbReference type="NCBI Taxonomy" id="1899563"/>
    <lineage>
        <taxon>Bacteria</taxon>
        <taxon>Pseudomonadati</taxon>
        <taxon>Pseudomonadota</taxon>
        <taxon>Gammaproteobacteria</taxon>
        <taxon>Thiotrichales</taxon>
        <taxon>Thiotrichaceae</taxon>
        <taxon>Venteria</taxon>
    </lineage>
</organism>
<name>A0A1H6F5J1_9GAMM</name>
<dbReference type="CDD" id="cd00130">
    <property type="entry name" value="PAS"/>
    <property type="match status" value="1"/>
</dbReference>
<dbReference type="AlphaFoldDB" id="A0A1H6F5J1"/>
<dbReference type="OrthoDB" id="7991996at2"/>
<dbReference type="PROSITE" id="PS50112">
    <property type="entry name" value="PAS"/>
    <property type="match status" value="1"/>
</dbReference>
<dbReference type="Pfam" id="PF08447">
    <property type="entry name" value="PAS_3"/>
    <property type="match status" value="1"/>
</dbReference>
<dbReference type="RefSeq" id="WP_103919368.1">
    <property type="nucleotide sequence ID" value="NZ_FMSV02000254.1"/>
</dbReference>
<dbReference type="InterPro" id="IPR035965">
    <property type="entry name" value="PAS-like_dom_sf"/>
</dbReference>
<dbReference type="InterPro" id="IPR000014">
    <property type="entry name" value="PAS"/>
</dbReference>
<sequence length="254" mass="29650">MKDLNSTELKSYSWDLSQDLMCIAGFDGYFKYLNPSWEKLLGYNEEELLSKPFLDFIHPDDHHKNDEEVSNLSKGINTINFKNRYICKNGSIKYIEWIAAPLAAENIIYCIGRDITERILEEKKKEGLLHNLGERVKELNCLYGMTRIVERPGITLEGIIEETVSLIPSSWQYPGITCAKIRLKNKEYKTDNFLETKWTQSASILHNKKIIGEVGIWYLEEKPESDEGPFLKRRKRPIRSYCRTIRKCCRTNIS</sequence>
<dbReference type="SUPFAM" id="SSF55785">
    <property type="entry name" value="PYP-like sensor domain (PAS domain)"/>
    <property type="match status" value="1"/>
</dbReference>
<evidence type="ECO:0000313" key="2">
    <source>
        <dbReference type="EMBL" id="SEH05438.1"/>
    </source>
</evidence>
<dbReference type="NCBIfam" id="TIGR00229">
    <property type="entry name" value="sensory_box"/>
    <property type="match status" value="1"/>
</dbReference>
<evidence type="ECO:0000259" key="1">
    <source>
        <dbReference type="PROSITE" id="PS50112"/>
    </source>
</evidence>